<accession>A0A1Y1RWS1</accession>
<gene>
    <name evidence="2" type="ORF">B4O97_13940</name>
</gene>
<keyword evidence="3" id="KW-1185">Reference proteome</keyword>
<dbReference type="OrthoDB" id="9773571at2"/>
<dbReference type="NCBIfam" id="NF042963">
    <property type="entry name" value="DUF1156_antiphage"/>
    <property type="match status" value="1"/>
</dbReference>
<dbReference type="STRING" id="1963862.B4O97_13940"/>
<reference evidence="2 3" key="1">
    <citation type="submission" date="2017-03" db="EMBL/GenBank/DDBJ databases">
        <title>Draft Genome sequence of Marispirochaeta sp. strain JC444.</title>
        <authorList>
            <person name="Shivani Y."/>
            <person name="Subhash Y."/>
            <person name="Sasikala C."/>
            <person name="Ramana C."/>
        </authorList>
    </citation>
    <scope>NUCLEOTIDE SEQUENCE [LARGE SCALE GENOMIC DNA]</scope>
    <source>
        <strain evidence="2 3">JC444</strain>
    </source>
</reference>
<dbReference type="Gene3D" id="3.40.50.150">
    <property type="entry name" value="Vaccinia Virus protein VP39"/>
    <property type="match status" value="1"/>
</dbReference>
<dbReference type="RefSeq" id="WP_083051720.1">
    <property type="nucleotide sequence ID" value="NZ_MWQY01000016.1"/>
</dbReference>
<organism evidence="2 3">
    <name type="scientific">Marispirochaeta aestuarii</name>
    <dbReference type="NCBI Taxonomy" id="1963862"/>
    <lineage>
        <taxon>Bacteria</taxon>
        <taxon>Pseudomonadati</taxon>
        <taxon>Spirochaetota</taxon>
        <taxon>Spirochaetia</taxon>
        <taxon>Spirochaetales</taxon>
        <taxon>Spirochaetaceae</taxon>
        <taxon>Marispirochaeta</taxon>
    </lineage>
</organism>
<dbReference type="InterPro" id="IPR029063">
    <property type="entry name" value="SAM-dependent_MTases_sf"/>
</dbReference>
<dbReference type="Pfam" id="PF06634">
    <property type="entry name" value="DUF1156"/>
    <property type="match status" value="1"/>
</dbReference>
<dbReference type="AlphaFoldDB" id="A0A1Y1RWS1"/>
<dbReference type="InterPro" id="IPR009537">
    <property type="entry name" value="DUF1156"/>
</dbReference>
<dbReference type="GO" id="GO:0032259">
    <property type="term" value="P:methylation"/>
    <property type="evidence" value="ECO:0007669"/>
    <property type="project" value="UniProtKB-KW"/>
</dbReference>
<dbReference type="EMBL" id="MWQY01000016">
    <property type="protein sequence ID" value="ORC33985.1"/>
    <property type="molecule type" value="Genomic_DNA"/>
</dbReference>
<evidence type="ECO:0000313" key="3">
    <source>
        <dbReference type="Proteomes" id="UP000192343"/>
    </source>
</evidence>
<keyword evidence="2" id="KW-0489">Methyltransferase</keyword>
<evidence type="ECO:0000313" key="2">
    <source>
        <dbReference type="EMBL" id="ORC33985.1"/>
    </source>
</evidence>
<keyword evidence="2" id="KW-0808">Transferase</keyword>
<evidence type="ECO:0000259" key="1">
    <source>
        <dbReference type="Pfam" id="PF06634"/>
    </source>
</evidence>
<sequence>MPHTPFIETQFPLALLSAESYKERKAGAGQTLTGLGKWWGRKPLILVRAVIVGLLMPASGDPAKDQEVFLRILTMDPEGLWKRKNKALGTKTIASLVSAKEAEGMLDYSGDKVSWISGVTKENREQLERLAFNRLSYDDKLNFCQRPEQIDGPGDESWKIINEHLRTSAGNLNELLNELSIKIYKHTARVGDVFCGGGSIPFEAARLGLEAYGSDLNPVAALLTWAAINLIGGGPEVQKQVKAAQKAAWEAADKQIAEWGIEHDGRGFRADAYLYCVEAKSPATGLWVPLAPSWIISEKYRVVAVLHRNDDKGNYDIEIVTGASKDQMVKAKMGTVQSSSLVCPETGNIYSMASIRGDRQTAEGGTVYGLRLWENQDIVPRPEDTLQERLYCVRWVSEEGEREYRSVCQEDLEREEKVLALLRERFTDWQNWGYIPSKIIEPGYNTSQPIRERGWTHWHHLFHPRQLLMHGLYMKSVTSFKNIEEKIGSIISMSNAVDANSKLARWQSQLAKSGGIGVVTPSFANQALNPILNFPVIPSILMQDRYIRLPSIADQITFHERNTILAVDATQVVVPSDLWITDPPYADAVNYHELADYFLSWYEKHLPKIFSNWNRDGKSALAVKGSGEDFKRSMVDIYANLTRNMPDNGFQVVMFTHQNAGVWADLGMILWAAGLKVTAAWTIGTETSSGLKKGNYVQGTVLLVLRKRLEQNSVFLDELYPMVDDEVKRQLDQMHRVDEGFMPQFGDTDYQLGAYAAALRVLTSYADIEGQDIRHELFRSRKKGEKSPFELIIDRAVSIAAGYLIPRGLSRHVWANLNSYERLYLRGLELERHGELRNGAYMELARGFGVSEYKFLLGNSAANEARFKTPAEFKKNQLGDGLWGDSLLRHLLFSIHLATIHQDVREGFNYLKSARRDYWSRREDILALLAFLLEGRAYQHLEHWKMELEYTELLQGRITNDFAAGNTDP</sequence>
<feature type="domain" description="DUF1156" evidence="1">
    <location>
        <begin position="10"/>
        <end position="67"/>
    </location>
</feature>
<proteinExistence type="predicted"/>
<dbReference type="Proteomes" id="UP000192343">
    <property type="component" value="Unassembled WGS sequence"/>
</dbReference>
<dbReference type="GO" id="GO:0008168">
    <property type="term" value="F:methyltransferase activity"/>
    <property type="evidence" value="ECO:0007669"/>
    <property type="project" value="UniProtKB-KW"/>
</dbReference>
<dbReference type="SUPFAM" id="SSF53335">
    <property type="entry name" value="S-adenosyl-L-methionine-dependent methyltransferases"/>
    <property type="match status" value="2"/>
</dbReference>
<dbReference type="InterPro" id="IPR049953">
    <property type="entry name" value="Antiphage_assoc"/>
</dbReference>
<comment type="caution">
    <text evidence="2">The sequence shown here is derived from an EMBL/GenBank/DDBJ whole genome shotgun (WGS) entry which is preliminary data.</text>
</comment>
<protein>
    <submittedName>
        <fullName evidence="2">DNA methylase</fullName>
    </submittedName>
</protein>
<name>A0A1Y1RWS1_9SPIO</name>